<protein>
    <submittedName>
        <fullName evidence="1">Uncharacterized protein</fullName>
    </submittedName>
</protein>
<accession>A0ACB8GPU4</accession>
<comment type="caution">
    <text evidence="1">The sequence shown here is derived from an EMBL/GenBank/DDBJ whole genome shotgun (WGS) entry which is preliminary data.</text>
</comment>
<proteinExistence type="predicted"/>
<dbReference type="EMBL" id="JAFIQS020000009">
    <property type="protein sequence ID" value="KAH9477422.1"/>
    <property type="molecule type" value="Genomic_DNA"/>
</dbReference>
<organism evidence="1 2">
    <name type="scientific">Psilocybe cubensis</name>
    <name type="common">Psychedelic mushroom</name>
    <name type="synonym">Stropharia cubensis</name>
    <dbReference type="NCBI Taxonomy" id="181762"/>
    <lineage>
        <taxon>Eukaryota</taxon>
        <taxon>Fungi</taxon>
        <taxon>Dikarya</taxon>
        <taxon>Basidiomycota</taxon>
        <taxon>Agaricomycotina</taxon>
        <taxon>Agaricomycetes</taxon>
        <taxon>Agaricomycetidae</taxon>
        <taxon>Agaricales</taxon>
        <taxon>Agaricineae</taxon>
        <taxon>Strophariaceae</taxon>
        <taxon>Psilocybe</taxon>
    </lineage>
</organism>
<sequence length="460" mass="53301">MDLLHVPFYLAPGLGLYEIEKRFTFWSSPEAREWFKARGYTLYERCWEEDMILDTSIQAIPSQTECGEAEYPYPHFDTDCNVEPDEPDTPLRARDMTGKTGFAQDALGRHVAIKIVRADTEEYHILRFLHEQSLDTLKENSIIPVLELIPNGTFWKYQHITDRLPLLAPLLNMMTHRNLKRRFSAAEALRLFEDRVAELSDAKLAAEIRPTKDRVFITEYDDYDRWENLSPLFVERFKGYRATPSSGLRVTFPYEPGTDYDFYERIPFWDSPETIEWFKNHGYTLYRRSEYAGEESVTFPVFPSDATNDFVEANYPYAHQDLRTPDPDEGYERDPPLLAQESTGKIAFAQDSLKRHVAIKLVRDDTGEYRVLRFLSQQSMDVLKANCIIPVLDLLPIEGFWFAVMPRWGTAINQPAPKTLSETVGIIHSWLKGLNYLHEHNISHGVGVTFLILFCASMKA</sequence>
<evidence type="ECO:0000313" key="1">
    <source>
        <dbReference type="EMBL" id="KAH9477422.1"/>
    </source>
</evidence>
<evidence type="ECO:0000313" key="2">
    <source>
        <dbReference type="Proteomes" id="UP000664032"/>
    </source>
</evidence>
<reference evidence="1" key="1">
    <citation type="submission" date="2021-10" db="EMBL/GenBank/DDBJ databases">
        <title>Psilocybe cubensis genome.</title>
        <authorList>
            <person name="Mckernan K.J."/>
            <person name="Crawford S."/>
            <person name="Trippe A."/>
            <person name="Kane L.T."/>
            <person name="Mclaughlin S."/>
        </authorList>
    </citation>
    <scope>NUCLEOTIDE SEQUENCE</scope>
    <source>
        <strain evidence="1">MGC-MH-2018</strain>
    </source>
</reference>
<gene>
    <name evidence="1" type="ORF">JR316_0009635</name>
</gene>
<dbReference type="Proteomes" id="UP000664032">
    <property type="component" value="Unassembled WGS sequence"/>
</dbReference>
<name>A0ACB8GPU4_PSICU</name>
<keyword evidence="2" id="KW-1185">Reference proteome</keyword>